<sequence length="144" mass="15982">MEAQRKKDKGVFVRVYDYQDQKIAKGYIESIDQESVEVVLRGKRKTLEVSNIKRIRLKRSYGNRMAKGSLIGLSLGAGMALATDISTDDDFSRDLGYVIFPSLGVYGGGIIGGITGIFKKPIEVYINGNREQMQNFIDLLGSNP</sequence>
<gene>
    <name evidence="2" type="ORF">BST99_07975</name>
</gene>
<comment type="caution">
    <text evidence="2">The sequence shown here is derived from an EMBL/GenBank/DDBJ whole genome shotgun (WGS) entry which is preliminary data.</text>
</comment>
<dbReference type="AlphaFoldDB" id="A0A2S7T6X8"/>
<evidence type="ECO:0000256" key="1">
    <source>
        <dbReference type="SAM" id="Phobius"/>
    </source>
</evidence>
<feature type="transmembrane region" description="Helical" evidence="1">
    <location>
        <begin position="65"/>
        <end position="83"/>
    </location>
</feature>
<feature type="transmembrane region" description="Helical" evidence="1">
    <location>
        <begin position="95"/>
        <end position="118"/>
    </location>
</feature>
<reference evidence="3" key="1">
    <citation type="submission" date="2016-11" db="EMBL/GenBank/DDBJ databases">
        <title>Trade-off between light-utilization and light-protection in marine flavobacteria.</title>
        <authorList>
            <person name="Kumagai Y."/>
            <person name="Yoshizawa S."/>
            <person name="Kogure K."/>
        </authorList>
    </citation>
    <scope>NUCLEOTIDE SEQUENCE [LARGE SCALE GENOMIC DNA]</scope>
    <source>
        <strain evidence="3">SG-18</strain>
    </source>
</reference>
<evidence type="ECO:0000313" key="2">
    <source>
        <dbReference type="EMBL" id="PQJ15673.1"/>
    </source>
</evidence>
<dbReference type="EMBL" id="MQVX01000001">
    <property type="protein sequence ID" value="PQJ15673.1"/>
    <property type="molecule type" value="Genomic_DNA"/>
</dbReference>
<proteinExistence type="predicted"/>
<accession>A0A2S7T6X8</accession>
<keyword evidence="1" id="KW-0812">Transmembrane</keyword>
<protein>
    <submittedName>
        <fullName evidence="2">Uncharacterized protein</fullName>
    </submittedName>
</protein>
<keyword evidence="1" id="KW-1133">Transmembrane helix</keyword>
<name>A0A2S7T6X8_9FLAO</name>
<evidence type="ECO:0000313" key="3">
    <source>
        <dbReference type="Proteomes" id="UP000239366"/>
    </source>
</evidence>
<dbReference type="Proteomes" id="UP000239366">
    <property type="component" value="Unassembled WGS sequence"/>
</dbReference>
<keyword evidence="3" id="KW-1185">Reference proteome</keyword>
<organism evidence="2 3">
    <name type="scientific">Aureicoccus marinus</name>
    <dbReference type="NCBI Taxonomy" id="754435"/>
    <lineage>
        <taxon>Bacteria</taxon>
        <taxon>Pseudomonadati</taxon>
        <taxon>Bacteroidota</taxon>
        <taxon>Flavobacteriia</taxon>
        <taxon>Flavobacteriales</taxon>
        <taxon>Flavobacteriaceae</taxon>
        <taxon>Aureicoccus</taxon>
    </lineage>
</organism>
<keyword evidence="1" id="KW-0472">Membrane</keyword>